<sequence length="282" mass="33207">MARLPAKEVVIKWSNEQLLDWLQNEELHDCLQAFKSRAVTGAKLLDLSDDLVITFCELKIVRRRYDYQCFQSLNNTIPIRINEFTKCEPTFDMSRKTIVRQKWSTRATTGRPKKVPIIALFIKEIELCFNTMNIWKLTIPMLTHYGKHHCNANHFFLATDLRGEGEAQHLNSETYKQVIPFICFPLQCNFLFNFYYFTKNQMVVLCVCQCCCTLVSDSSSLQFSRLNSFTKFQRLGTNSKKAVVSPKMRYYFLKHSFSHQIFYLIHCYAMNAIKLFLQMYVL</sequence>
<evidence type="ECO:0000313" key="2">
    <source>
        <dbReference type="EMBL" id="CAD7647848.1"/>
    </source>
</evidence>
<dbReference type="InterPro" id="IPR013761">
    <property type="entry name" value="SAM/pointed_sf"/>
</dbReference>
<protein>
    <recommendedName>
        <fullName evidence="1">SAM domain-containing protein</fullName>
    </recommendedName>
</protein>
<dbReference type="SUPFAM" id="SSF47769">
    <property type="entry name" value="SAM/Pointed domain"/>
    <property type="match status" value="1"/>
</dbReference>
<keyword evidence="3" id="KW-1185">Reference proteome</keyword>
<evidence type="ECO:0000313" key="3">
    <source>
        <dbReference type="Proteomes" id="UP000728032"/>
    </source>
</evidence>
<gene>
    <name evidence="2" type="ORF">ONB1V03_LOCUS6461</name>
</gene>
<proteinExistence type="predicted"/>
<dbReference type="Pfam" id="PF07647">
    <property type="entry name" value="SAM_2"/>
    <property type="match status" value="1"/>
</dbReference>
<evidence type="ECO:0000259" key="1">
    <source>
        <dbReference type="Pfam" id="PF07647"/>
    </source>
</evidence>
<dbReference type="InterPro" id="IPR001660">
    <property type="entry name" value="SAM"/>
</dbReference>
<accession>A0A7R9LWH5</accession>
<dbReference type="Gene3D" id="1.10.150.50">
    <property type="entry name" value="Transcription Factor, Ets-1"/>
    <property type="match status" value="1"/>
</dbReference>
<reference evidence="2" key="1">
    <citation type="submission" date="2020-11" db="EMBL/GenBank/DDBJ databases">
        <authorList>
            <person name="Tran Van P."/>
        </authorList>
    </citation>
    <scope>NUCLEOTIDE SEQUENCE</scope>
</reference>
<name>A0A7R9LWH5_9ACAR</name>
<dbReference type="OrthoDB" id="6422370at2759"/>
<dbReference type="EMBL" id="OC917729">
    <property type="protein sequence ID" value="CAD7647848.1"/>
    <property type="molecule type" value="Genomic_DNA"/>
</dbReference>
<dbReference type="Proteomes" id="UP000728032">
    <property type="component" value="Unassembled WGS sequence"/>
</dbReference>
<dbReference type="AlphaFoldDB" id="A0A7R9LWH5"/>
<dbReference type="EMBL" id="CAJPVJ010002904">
    <property type="protein sequence ID" value="CAG2166946.1"/>
    <property type="molecule type" value="Genomic_DNA"/>
</dbReference>
<feature type="domain" description="SAM" evidence="1">
    <location>
        <begin position="13"/>
        <end position="50"/>
    </location>
</feature>
<organism evidence="2">
    <name type="scientific">Oppiella nova</name>
    <dbReference type="NCBI Taxonomy" id="334625"/>
    <lineage>
        <taxon>Eukaryota</taxon>
        <taxon>Metazoa</taxon>
        <taxon>Ecdysozoa</taxon>
        <taxon>Arthropoda</taxon>
        <taxon>Chelicerata</taxon>
        <taxon>Arachnida</taxon>
        <taxon>Acari</taxon>
        <taxon>Acariformes</taxon>
        <taxon>Sarcoptiformes</taxon>
        <taxon>Oribatida</taxon>
        <taxon>Brachypylina</taxon>
        <taxon>Oppioidea</taxon>
        <taxon>Oppiidae</taxon>
        <taxon>Oppiella</taxon>
    </lineage>
</organism>